<evidence type="ECO:0000313" key="9">
    <source>
        <dbReference type="Proteomes" id="UP000005926"/>
    </source>
</evidence>
<evidence type="ECO:0000256" key="2">
    <source>
        <dbReference type="ARBA" id="ARBA00022490"/>
    </source>
</evidence>
<accession>C8NFI8</accession>
<comment type="similarity">
    <text evidence="1 7">Belongs to the methyltransferase superfamily. RsmH family.</text>
</comment>
<dbReference type="eggNOG" id="COG0275">
    <property type="taxonomic scope" value="Bacteria"/>
</dbReference>
<keyword evidence="3 7" id="KW-0698">rRNA processing</keyword>
<reference evidence="8 9" key="1">
    <citation type="submission" date="2009-08" db="EMBL/GenBank/DDBJ databases">
        <authorList>
            <person name="Muzny D."/>
            <person name="Qin X."/>
            <person name="Deng J."/>
            <person name="Jiang H."/>
            <person name="Liu Y."/>
            <person name="Qu J."/>
            <person name="Song X.-Z."/>
            <person name="Zhang L."/>
            <person name="Thornton R."/>
            <person name="Coyle M."/>
            <person name="Francisco L."/>
            <person name="Jackson L."/>
            <person name="Javaid M."/>
            <person name="Korchina V."/>
            <person name="Kovar C."/>
            <person name="Mata R."/>
            <person name="Mathew T."/>
            <person name="Ngo R."/>
            <person name="Nguyen L."/>
            <person name="Nguyen N."/>
            <person name="Okwuonu G."/>
            <person name="Ongeri F."/>
            <person name="Pham C."/>
            <person name="Simmons D."/>
            <person name="Wilczek-Boney K."/>
            <person name="Hale W."/>
            <person name="Jakkamsetti A."/>
            <person name="Pham P."/>
            <person name="Ruth R."/>
            <person name="San Lucas F."/>
            <person name="Warren J."/>
            <person name="Zhang J."/>
            <person name="Zhao Z."/>
            <person name="Zhou C."/>
            <person name="Zhu D."/>
            <person name="Lee S."/>
            <person name="Bess C."/>
            <person name="Blankenburg K."/>
            <person name="Forbes L."/>
            <person name="Fu Q."/>
            <person name="Gubbala S."/>
            <person name="Hirani K."/>
            <person name="Jayaseelan J.C."/>
            <person name="Lara F."/>
            <person name="Munidasa M."/>
            <person name="Palculict T."/>
            <person name="Patil S."/>
            <person name="Pu L.-L."/>
            <person name="Saada N."/>
            <person name="Tang L."/>
            <person name="Weissenberger G."/>
            <person name="Zhu Y."/>
            <person name="Hemphill L."/>
            <person name="Shang Y."/>
            <person name="Youmans B."/>
            <person name="Ayvaz T."/>
            <person name="Ross M."/>
            <person name="Santibanez J."/>
            <person name="Aqrawi P."/>
            <person name="Gross S."/>
            <person name="Joshi V."/>
            <person name="Fowler G."/>
            <person name="Nazareth L."/>
            <person name="Reid J."/>
            <person name="Worley K."/>
            <person name="Petrosino J."/>
            <person name="Highlander S."/>
            <person name="Gibbs R."/>
        </authorList>
    </citation>
    <scope>NUCLEOTIDE SEQUENCE [LARGE SCALE GENOMIC DNA]</scope>
    <source>
        <strain evidence="8 9">ATCC 49175</strain>
    </source>
</reference>
<evidence type="ECO:0000256" key="3">
    <source>
        <dbReference type="ARBA" id="ARBA00022552"/>
    </source>
</evidence>
<dbReference type="PIRSF" id="PIRSF004486">
    <property type="entry name" value="MraW"/>
    <property type="match status" value="1"/>
</dbReference>
<proteinExistence type="inferred from homology"/>
<dbReference type="EC" id="2.1.1.199" evidence="7"/>
<feature type="binding site" evidence="7">
    <location>
        <position position="80"/>
    </location>
    <ligand>
        <name>S-adenosyl-L-methionine</name>
        <dbReference type="ChEBI" id="CHEBI:59789"/>
    </ligand>
</feature>
<dbReference type="STRING" id="638301.HMPREF0444_0683"/>
<dbReference type="GO" id="GO:0005737">
    <property type="term" value="C:cytoplasm"/>
    <property type="evidence" value="ECO:0007669"/>
    <property type="project" value="UniProtKB-SubCell"/>
</dbReference>
<keyword evidence="5 7" id="KW-0808">Transferase</keyword>
<keyword evidence="4 7" id="KW-0489">Methyltransferase</keyword>
<dbReference type="SUPFAM" id="SSF53335">
    <property type="entry name" value="S-adenosyl-L-methionine-dependent methyltransferases"/>
    <property type="match status" value="1"/>
</dbReference>
<keyword evidence="2 7" id="KW-0963">Cytoplasm</keyword>
<dbReference type="Pfam" id="PF01795">
    <property type="entry name" value="Methyltransf_5"/>
    <property type="match status" value="1"/>
</dbReference>
<dbReference type="InterPro" id="IPR023397">
    <property type="entry name" value="SAM-dep_MeTrfase_MraW_recog"/>
</dbReference>
<feature type="binding site" evidence="7">
    <location>
        <position position="51"/>
    </location>
    <ligand>
        <name>S-adenosyl-L-methionine</name>
        <dbReference type="ChEBI" id="CHEBI:59789"/>
    </ligand>
</feature>
<evidence type="ECO:0000256" key="6">
    <source>
        <dbReference type="ARBA" id="ARBA00022691"/>
    </source>
</evidence>
<dbReference type="PANTHER" id="PTHR11265:SF0">
    <property type="entry name" value="12S RRNA N4-METHYLCYTIDINE METHYLTRANSFERASE"/>
    <property type="match status" value="1"/>
</dbReference>
<dbReference type="GeneID" id="78412990"/>
<dbReference type="RefSeq" id="WP_005605987.1">
    <property type="nucleotide sequence ID" value="NZ_CP102283.1"/>
</dbReference>
<dbReference type="FunFam" id="1.10.150.170:FF:000001">
    <property type="entry name" value="Ribosomal RNA small subunit methyltransferase H"/>
    <property type="match status" value="1"/>
</dbReference>
<feature type="binding site" evidence="7">
    <location>
        <position position="108"/>
    </location>
    <ligand>
        <name>S-adenosyl-L-methionine</name>
        <dbReference type="ChEBI" id="CHEBI:59789"/>
    </ligand>
</feature>
<dbReference type="Proteomes" id="UP000005926">
    <property type="component" value="Unassembled WGS sequence"/>
</dbReference>
<evidence type="ECO:0000256" key="4">
    <source>
        <dbReference type="ARBA" id="ARBA00022603"/>
    </source>
</evidence>
<dbReference type="InterPro" id="IPR002903">
    <property type="entry name" value="RsmH"/>
</dbReference>
<dbReference type="AlphaFoldDB" id="C8NFI8"/>
<dbReference type="InterPro" id="IPR029063">
    <property type="entry name" value="SAM-dependent_MTases_sf"/>
</dbReference>
<dbReference type="Gene3D" id="1.10.150.170">
    <property type="entry name" value="Putative methyltransferase TM0872, insert domain"/>
    <property type="match status" value="1"/>
</dbReference>
<evidence type="ECO:0000256" key="1">
    <source>
        <dbReference type="ARBA" id="ARBA00010396"/>
    </source>
</evidence>
<dbReference type="HOGENOM" id="CLU_038422_2_0_9"/>
<feature type="binding site" evidence="7">
    <location>
        <position position="101"/>
    </location>
    <ligand>
        <name>S-adenosyl-L-methionine</name>
        <dbReference type="ChEBI" id="CHEBI:59789"/>
    </ligand>
</feature>
<comment type="function">
    <text evidence="7">Specifically methylates the N4 position of cytidine in position 1402 (C1402) of 16S rRNA.</text>
</comment>
<gene>
    <name evidence="8" type="primary">mraW</name>
    <name evidence="7" type="synonym">rsmH</name>
    <name evidence="8" type="ORF">HMPREF0444_0683</name>
</gene>
<dbReference type="GO" id="GO:0070475">
    <property type="term" value="P:rRNA base methylation"/>
    <property type="evidence" value="ECO:0007669"/>
    <property type="project" value="UniProtKB-UniRule"/>
</dbReference>
<sequence>MFKHITVLLHETVDALSIKPDGIYVDCTLGGAGHSQYLLSQLTTGHLYCFDQDMQAIQHAKARLAKEVSEGKVTFIHANFRQLKIELGKLGVSKVDGILYDLGVSSPQLDQIERGFSYHQNAKLDMRMDQSAPLTAEEIVNEWSYDELVRIFYRYGEEKFSKQIARNIERIRAQHRIETTGELVDIIRDSIPAAARRKGGHPAKRIFQAIRIAVNDELAAIEDSLEQAFEVVSVGGRISVISFHSLEDRIVKTMFKQQSTVEKAPKNLPILPTEEEKAPFQLVNKKPILPSLEEITENSRSQSAKLRVIEKIKG</sequence>
<evidence type="ECO:0000313" key="8">
    <source>
        <dbReference type="EMBL" id="EEW37593.1"/>
    </source>
</evidence>
<protein>
    <recommendedName>
        <fullName evidence="7">Ribosomal RNA small subunit methyltransferase H</fullName>
        <ecNumber evidence="7">2.1.1.199</ecNumber>
    </recommendedName>
    <alternativeName>
        <fullName evidence="7">16S rRNA m(4)C1402 methyltransferase</fullName>
    </alternativeName>
    <alternativeName>
        <fullName evidence="7">rRNA (cytosine-N(4)-)-methyltransferase RsmH</fullName>
    </alternativeName>
</protein>
<dbReference type="Gene3D" id="3.40.50.150">
    <property type="entry name" value="Vaccinia Virus protein VP39"/>
    <property type="match status" value="1"/>
</dbReference>
<feature type="binding site" evidence="7">
    <location>
        <begin position="32"/>
        <end position="34"/>
    </location>
    <ligand>
        <name>S-adenosyl-L-methionine</name>
        <dbReference type="ChEBI" id="CHEBI:59789"/>
    </ligand>
</feature>
<organism evidence="8 9">
    <name type="scientific">Granulicatella adiacens ATCC 49175</name>
    <dbReference type="NCBI Taxonomy" id="638301"/>
    <lineage>
        <taxon>Bacteria</taxon>
        <taxon>Bacillati</taxon>
        <taxon>Bacillota</taxon>
        <taxon>Bacilli</taxon>
        <taxon>Lactobacillales</taxon>
        <taxon>Carnobacteriaceae</taxon>
        <taxon>Granulicatella</taxon>
    </lineage>
</organism>
<evidence type="ECO:0000256" key="5">
    <source>
        <dbReference type="ARBA" id="ARBA00022679"/>
    </source>
</evidence>
<comment type="catalytic activity">
    <reaction evidence="7">
        <text>cytidine(1402) in 16S rRNA + S-adenosyl-L-methionine = N(4)-methylcytidine(1402) in 16S rRNA + S-adenosyl-L-homocysteine + H(+)</text>
        <dbReference type="Rhea" id="RHEA:42928"/>
        <dbReference type="Rhea" id="RHEA-COMP:10286"/>
        <dbReference type="Rhea" id="RHEA-COMP:10287"/>
        <dbReference type="ChEBI" id="CHEBI:15378"/>
        <dbReference type="ChEBI" id="CHEBI:57856"/>
        <dbReference type="ChEBI" id="CHEBI:59789"/>
        <dbReference type="ChEBI" id="CHEBI:74506"/>
        <dbReference type="ChEBI" id="CHEBI:82748"/>
        <dbReference type="EC" id="2.1.1.199"/>
    </reaction>
</comment>
<dbReference type="GO" id="GO:0071424">
    <property type="term" value="F:rRNA (cytosine-N4-)-methyltransferase activity"/>
    <property type="evidence" value="ECO:0007669"/>
    <property type="project" value="UniProtKB-UniRule"/>
</dbReference>
<evidence type="ECO:0000256" key="7">
    <source>
        <dbReference type="HAMAP-Rule" id="MF_01007"/>
    </source>
</evidence>
<dbReference type="HAMAP" id="MF_01007">
    <property type="entry name" value="16SrRNA_methyltr_H"/>
    <property type="match status" value="1"/>
</dbReference>
<dbReference type="PANTHER" id="PTHR11265">
    <property type="entry name" value="S-ADENOSYL-METHYLTRANSFERASE MRAW"/>
    <property type="match status" value="1"/>
</dbReference>
<name>C8NFI8_9LACT</name>
<comment type="caution">
    <text evidence="8">The sequence shown here is derived from an EMBL/GenBank/DDBJ whole genome shotgun (WGS) entry which is preliminary data.</text>
</comment>
<dbReference type="NCBIfam" id="TIGR00006">
    <property type="entry name" value="16S rRNA (cytosine(1402)-N(4))-methyltransferase RsmH"/>
    <property type="match status" value="1"/>
</dbReference>
<keyword evidence="6 7" id="KW-0949">S-adenosyl-L-methionine</keyword>
<keyword evidence="9" id="KW-1185">Reference proteome</keyword>
<comment type="subcellular location">
    <subcellularLocation>
        <location evidence="7">Cytoplasm</location>
    </subcellularLocation>
</comment>
<dbReference type="EMBL" id="ACKZ01000014">
    <property type="protein sequence ID" value="EEW37593.1"/>
    <property type="molecule type" value="Genomic_DNA"/>
</dbReference>
<dbReference type="SUPFAM" id="SSF81799">
    <property type="entry name" value="Putative methyltransferase TM0872, insert domain"/>
    <property type="match status" value="1"/>
</dbReference>